<accession>A7RQI2</accession>
<dbReference type="Proteomes" id="UP000001593">
    <property type="component" value="Unassembled WGS sequence"/>
</dbReference>
<organism evidence="1 2">
    <name type="scientific">Nematostella vectensis</name>
    <name type="common">Starlet sea anemone</name>
    <dbReference type="NCBI Taxonomy" id="45351"/>
    <lineage>
        <taxon>Eukaryota</taxon>
        <taxon>Metazoa</taxon>
        <taxon>Cnidaria</taxon>
        <taxon>Anthozoa</taxon>
        <taxon>Hexacorallia</taxon>
        <taxon>Actiniaria</taxon>
        <taxon>Edwardsiidae</taxon>
        <taxon>Nematostella</taxon>
    </lineage>
</organism>
<dbReference type="InParanoid" id="A7RQI2"/>
<name>A7RQI2_NEMVE</name>
<dbReference type="AlphaFoldDB" id="A7RQI2"/>
<dbReference type="STRING" id="45351.A7RQI2"/>
<dbReference type="HOGENOM" id="CLU_954104_0_0_1"/>
<protein>
    <submittedName>
        <fullName evidence="1">Uncharacterized protein</fullName>
    </submittedName>
</protein>
<dbReference type="EMBL" id="DS469528">
    <property type="protein sequence ID" value="EDO46292.1"/>
    <property type="molecule type" value="Genomic_DNA"/>
</dbReference>
<evidence type="ECO:0000313" key="2">
    <source>
        <dbReference type="Proteomes" id="UP000001593"/>
    </source>
</evidence>
<sequence>MYLVSRVNDIFSIDEDELNSRLPLPPGESTDVSITITGVFHVPMCIGSSENIYYDPEAPWGLNGIIQFRYYGGVGADQLYRRVSMTIDVSVAPSLHCHNYDVKSLPSNATQCLVLFDADNKTSNDMELDYRVHNKQVLKVAYIQEFDDVFIAKSQPRAIVAAILAPNSRWRLRSRLASRVKKTPAYRCDYGMLGDYSDGDGDGDGDNDSIDNDVLIMKARLCMHEIRMALMNDSTRQSDGSVSGHGLDHQPIKSPRNFVARDQYVRCCAFASVFPRSALVNHSLSDVVAYYS</sequence>
<gene>
    <name evidence="1" type="ORF">NEMVEDRAFT_v1g200603</name>
</gene>
<proteinExistence type="predicted"/>
<reference evidence="1 2" key="1">
    <citation type="journal article" date="2007" name="Science">
        <title>Sea anemone genome reveals ancestral eumetazoan gene repertoire and genomic organization.</title>
        <authorList>
            <person name="Putnam N.H."/>
            <person name="Srivastava M."/>
            <person name="Hellsten U."/>
            <person name="Dirks B."/>
            <person name="Chapman J."/>
            <person name="Salamov A."/>
            <person name="Terry A."/>
            <person name="Shapiro H."/>
            <person name="Lindquist E."/>
            <person name="Kapitonov V.V."/>
            <person name="Jurka J."/>
            <person name="Genikhovich G."/>
            <person name="Grigoriev I.V."/>
            <person name="Lucas S.M."/>
            <person name="Steele R.E."/>
            <person name="Finnerty J.R."/>
            <person name="Technau U."/>
            <person name="Martindale M.Q."/>
            <person name="Rokhsar D.S."/>
        </authorList>
    </citation>
    <scope>NUCLEOTIDE SEQUENCE [LARGE SCALE GENOMIC DNA]</scope>
    <source>
        <strain evidence="2">CH2 X CH6</strain>
    </source>
</reference>
<evidence type="ECO:0000313" key="1">
    <source>
        <dbReference type="EMBL" id="EDO46292.1"/>
    </source>
</evidence>
<keyword evidence="2" id="KW-1185">Reference proteome</keyword>